<dbReference type="AlphaFoldDB" id="A0A8T1V1G9"/>
<accession>A0A8T1V1G9</accession>
<organism evidence="1 2">
    <name type="scientific">Phytophthora boehmeriae</name>
    <dbReference type="NCBI Taxonomy" id="109152"/>
    <lineage>
        <taxon>Eukaryota</taxon>
        <taxon>Sar</taxon>
        <taxon>Stramenopiles</taxon>
        <taxon>Oomycota</taxon>
        <taxon>Peronosporomycetes</taxon>
        <taxon>Peronosporales</taxon>
        <taxon>Peronosporaceae</taxon>
        <taxon>Phytophthora</taxon>
    </lineage>
</organism>
<reference evidence="1" key="1">
    <citation type="submission" date="2021-02" db="EMBL/GenBank/DDBJ databases">
        <authorList>
            <person name="Palmer J.M."/>
        </authorList>
    </citation>
    <scope>NUCLEOTIDE SEQUENCE</scope>
    <source>
        <strain evidence="1">SCRP23</strain>
    </source>
</reference>
<comment type="caution">
    <text evidence="1">The sequence shown here is derived from an EMBL/GenBank/DDBJ whole genome shotgun (WGS) entry which is preliminary data.</text>
</comment>
<dbReference type="EMBL" id="JAGDFL010002054">
    <property type="protein sequence ID" value="KAG7375127.1"/>
    <property type="molecule type" value="Genomic_DNA"/>
</dbReference>
<protein>
    <submittedName>
        <fullName evidence="1">Uncharacterized protein</fullName>
    </submittedName>
</protein>
<evidence type="ECO:0000313" key="1">
    <source>
        <dbReference type="EMBL" id="KAG7375127.1"/>
    </source>
</evidence>
<proteinExistence type="predicted"/>
<dbReference type="Proteomes" id="UP000693981">
    <property type="component" value="Unassembled WGS sequence"/>
</dbReference>
<keyword evidence="2" id="KW-1185">Reference proteome</keyword>
<sequence>MAIAARGNAKTHQREQWRINQNNYWKRKRSMEERRVADIEALGKAIEQMKAQKRTLRQVEHPVDVVKALHKSFQAGVRQQHLPDEGDYVRIYGFSPALLELSDLEREEFDSMESLKLHWLWYHSQFRQFRLSMKTYECLKAGEHLIVNATGHLLMEVVSEEKRQGSKSQIIVCPVLQQFEFENGNQVVKRITSEVDLVGGVVNTHGQVDPERILDMLRRLSRDFLY</sequence>
<evidence type="ECO:0000313" key="2">
    <source>
        <dbReference type="Proteomes" id="UP000693981"/>
    </source>
</evidence>
<name>A0A8T1V1G9_9STRA</name>
<dbReference type="OrthoDB" id="6369905at2759"/>
<gene>
    <name evidence="1" type="ORF">PHYBOEH_003729</name>
</gene>